<evidence type="ECO:0000313" key="2">
    <source>
        <dbReference type="Proteomes" id="UP000672657"/>
    </source>
</evidence>
<name>A0ABN7PQY7_9BURK</name>
<evidence type="ECO:0000313" key="1">
    <source>
        <dbReference type="EMBL" id="CAG2132169.1"/>
    </source>
</evidence>
<comment type="caution">
    <text evidence="1">The sequence shown here is derived from an EMBL/GenBank/DDBJ whole genome shotgun (WGS) entry which is preliminary data.</text>
</comment>
<dbReference type="EMBL" id="CAJPVI010000002">
    <property type="protein sequence ID" value="CAG2132169.1"/>
    <property type="molecule type" value="Genomic_DNA"/>
</dbReference>
<keyword evidence="2" id="KW-1185">Reference proteome</keyword>
<gene>
    <name evidence="1" type="ORF">LMG26411_00569</name>
</gene>
<protein>
    <submittedName>
        <fullName evidence="1">Uncharacterized protein</fullName>
    </submittedName>
</protein>
<dbReference type="Proteomes" id="UP000672657">
    <property type="component" value="Unassembled WGS sequence"/>
</dbReference>
<reference evidence="1 2" key="1">
    <citation type="submission" date="2021-03" db="EMBL/GenBank/DDBJ databases">
        <authorList>
            <person name="Peeters C."/>
        </authorList>
    </citation>
    <scope>NUCLEOTIDE SEQUENCE [LARGE SCALE GENOMIC DNA]</scope>
    <source>
        <strain evidence="1 2">LMG 26411</strain>
    </source>
</reference>
<organism evidence="1 2">
    <name type="scientific">Cupriavidus numazuensis</name>
    <dbReference type="NCBI Taxonomy" id="221992"/>
    <lineage>
        <taxon>Bacteria</taxon>
        <taxon>Pseudomonadati</taxon>
        <taxon>Pseudomonadota</taxon>
        <taxon>Betaproteobacteria</taxon>
        <taxon>Burkholderiales</taxon>
        <taxon>Burkholderiaceae</taxon>
        <taxon>Cupriavidus</taxon>
    </lineage>
</organism>
<proteinExistence type="predicted"/>
<dbReference type="RefSeq" id="WP_211951788.1">
    <property type="nucleotide sequence ID" value="NZ_CAJPVI010000002.1"/>
</dbReference>
<accession>A0ABN7PQY7</accession>
<sequence>MTIPATFQTLMPVCPHCGHEFDSDDMNEADEDLWSLAPDEGRASVVCPDAACGKEFHIQGGYRPRYTTAIDEDDL</sequence>